<keyword evidence="6" id="KW-1185">Reference proteome</keyword>
<keyword evidence="3" id="KW-0732">Signal</keyword>
<dbReference type="Gene3D" id="1.10.530.10">
    <property type="match status" value="1"/>
</dbReference>
<accession>A0A418WA87</accession>
<dbReference type="Proteomes" id="UP000284605">
    <property type="component" value="Unassembled WGS sequence"/>
</dbReference>
<comment type="similarity">
    <text evidence="1">Belongs to the transglycosylase Slt family.</text>
</comment>
<dbReference type="CDD" id="cd16896">
    <property type="entry name" value="LT_Slt70-like"/>
    <property type="match status" value="1"/>
</dbReference>
<protein>
    <recommendedName>
        <fullName evidence="4">Transglycosylase SLT domain-containing protein</fullName>
    </recommendedName>
</protein>
<comment type="similarity">
    <text evidence="2">Belongs to the virb1 family.</text>
</comment>
<feature type="domain" description="Transglycosylase SLT" evidence="4">
    <location>
        <begin position="169"/>
        <end position="260"/>
    </location>
</feature>
<dbReference type="InterPro" id="IPR008258">
    <property type="entry name" value="Transglycosylase_SLT_dom_1"/>
</dbReference>
<name>A0A418WA87_9PROT</name>
<feature type="signal peptide" evidence="3">
    <location>
        <begin position="1"/>
        <end position="31"/>
    </location>
</feature>
<evidence type="ECO:0000256" key="2">
    <source>
        <dbReference type="ARBA" id="ARBA00009387"/>
    </source>
</evidence>
<evidence type="ECO:0000313" key="5">
    <source>
        <dbReference type="EMBL" id="RJF86925.1"/>
    </source>
</evidence>
<organism evidence="5 6">
    <name type="scientific">Oleomonas cavernae</name>
    <dbReference type="NCBI Taxonomy" id="2320859"/>
    <lineage>
        <taxon>Bacteria</taxon>
        <taxon>Pseudomonadati</taxon>
        <taxon>Pseudomonadota</taxon>
        <taxon>Alphaproteobacteria</taxon>
        <taxon>Acetobacterales</taxon>
        <taxon>Acetobacteraceae</taxon>
        <taxon>Oleomonas</taxon>
    </lineage>
</organism>
<comment type="caution">
    <text evidence="5">The sequence shown here is derived from an EMBL/GenBank/DDBJ whole genome shotgun (WGS) entry which is preliminary data.</text>
</comment>
<dbReference type="EMBL" id="QYUK01000011">
    <property type="protein sequence ID" value="RJF86925.1"/>
    <property type="molecule type" value="Genomic_DNA"/>
</dbReference>
<sequence>MARVFVVTMTKQRALAIALALSVLAALPAQAATGRARLVQAFTDLRLGKADLEDAQVMLDAAQGGDARSAEAIAWMLGTGTVLEQNPPLAFEWYLRSYLLGLPDGVQIAYRYYQAMNTVERAQLDPAVLSYVIAEATRPPPPQAPTDVIVPRTAPPPDSAQVAEILKIIEEETRNSNVSYALARAVAKVESGFRSNALSPAGARGVMQIMPATARGEFGLDPDTLWDARVNIRTGVKFLGALISRYGSVDIALSHYNGGSRVGKPGSAKVIPATQPYVDAVNAWTAYYLRQDGGPQPATPRQDIFVVPQPARQ</sequence>
<evidence type="ECO:0000259" key="4">
    <source>
        <dbReference type="Pfam" id="PF01464"/>
    </source>
</evidence>
<dbReference type="SUPFAM" id="SSF53955">
    <property type="entry name" value="Lysozyme-like"/>
    <property type="match status" value="1"/>
</dbReference>
<dbReference type="Pfam" id="PF01464">
    <property type="entry name" value="SLT"/>
    <property type="match status" value="1"/>
</dbReference>
<dbReference type="AlphaFoldDB" id="A0A418WA87"/>
<gene>
    <name evidence="5" type="ORF">D3874_07755</name>
</gene>
<evidence type="ECO:0000256" key="3">
    <source>
        <dbReference type="SAM" id="SignalP"/>
    </source>
</evidence>
<feature type="chain" id="PRO_5019025400" description="Transglycosylase SLT domain-containing protein" evidence="3">
    <location>
        <begin position="32"/>
        <end position="313"/>
    </location>
</feature>
<dbReference type="PANTHER" id="PTHR37423">
    <property type="entry name" value="SOLUBLE LYTIC MUREIN TRANSGLYCOSYLASE-RELATED"/>
    <property type="match status" value="1"/>
</dbReference>
<reference evidence="5 6" key="1">
    <citation type="submission" date="2018-09" db="EMBL/GenBank/DDBJ databases">
        <authorList>
            <person name="Zhu H."/>
        </authorList>
    </citation>
    <scope>NUCLEOTIDE SEQUENCE [LARGE SCALE GENOMIC DNA]</scope>
    <source>
        <strain evidence="5 6">K1W22B-8</strain>
    </source>
</reference>
<dbReference type="PANTHER" id="PTHR37423:SF2">
    <property type="entry name" value="MEMBRANE-BOUND LYTIC MUREIN TRANSGLYCOSYLASE C"/>
    <property type="match status" value="1"/>
</dbReference>
<dbReference type="InterPro" id="IPR023346">
    <property type="entry name" value="Lysozyme-like_dom_sf"/>
</dbReference>
<evidence type="ECO:0000313" key="6">
    <source>
        <dbReference type="Proteomes" id="UP000284605"/>
    </source>
</evidence>
<proteinExistence type="inferred from homology"/>
<evidence type="ECO:0000256" key="1">
    <source>
        <dbReference type="ARBA" id="ARBA00007734"/>
    </source>
</evidence>